<dbReference type="Proteomes" id="UP000829494">
    <property type="component" value="Chromosome"/>
</dbReference>
<dbReference type="EMBL" id="CP094298">
    <property type="protein sequence ID" value="UNZ05670.1"/>
    <property type="molecule type" value="Genomic_DNA"/>
</dbReference>
<dbReference type="InterPro" id="IPR025851">
    <property type="entry name" value="SUKH-4"/>
</dbReference>
<feature type="compositionally biased region" description="Low complexity" evidence="1">
    <location>
        <begin position="536"/>
        <end position="546"/>
    </location>
</feature>
<feature type="region of interest" description="Disordered" evidence="1">
    <location>
        <begin position="527"/>
        <end position="546"/>
    </location>
</feature>
<organism evidence="2 3">
    <name type="scientific">Streptomyces rimosus subsp. rimosus</name>
    <dbReference type="NCBI Taxonomy" id="132474"/>
    <lineage>
        <taxon>Bacteria</taxon>
        <taxon>Bacillati</taxon>
        <taxon>Actinomycetota</taxon>
        <taxon>Actinomycetes</taxon>
        <taxon>Kitasatosporales</taxon>
        <taxon>Streptomycetaceae</taxon>
        <taxon>Streptomyces</taxon>
    </lineage>
</organism>
<evidence type="ECO:0000256" key="1">
    <source>
        <dbReference type="SAM" id="MobiDB-lite"/>
    </source>
</evidence>
<reference evidence="2 3" key="1">
    <citation type="submission" date="2022-03" db="EMBL/GenBank/DDBJ databases">
        <title>Complete genome of Streptomyces rimosus ssp. rimosus R7 (=ATCC 10970).</title>
        <authorList>
            <person name="Beganovic S."/>
            <person name="Ruckert C."/>
            <person name="Busche T."/>
            <person name="Kalinowski J."/>
            <person name="Wittmann C."/>
        </authorList>
    </citation>
    <scope>NUCLEOTIDE SEQUENCE [LARGE SCALE GENOMIC DNA]</scope>
    <source>
        <strain evidence="2 3">R7</strain>
    </source>
</reference>
<sequence>MESSAVSREAVTTRLSEWLRTPDRRHLTLPVAGPVGAGKTSCVADATAMAGQGEFPVVTHYVDCRGRTADAVATELITSWGFDERFIRTRNAPLGDAFRQRTHGQERAVVGFGNVQWAGVTATSTEPERVLRHVIVPLLRSAGCPVAVLVETDHPQERVPLASVLESEDLPAFEAPDPGASAGHDLDDALSRFPQLRALAAAETRSTPLTVWSVLCTALDLPGDPADLRAAVNALPGLLTATPGTAQPDHAGGTGEIPGRGPDEAAGETADATHVAFATDGIRHLLRGHRPLSPAELPRIADALLDRSLRLPGAAVPWRGHDSVARYAADTLPVHCAAAGTLPELAREPGFLANADRLALLTGLALSFPDGIPQGHPALDVHYLEEAGVEPDTHEEWVSWLHWALVNRGATDMAARLAQSAGDLPWLTRWSHWRPYALFGPSAEHDAARADEAVVGVAHGMDVVAGQLELDEDDFDGDAGADADEWVLERLWRLDDGTPLEEAVQVALYYDDEGDVEHAAGRVFEPVEVPDELDSRPAPRAPSSSSCLAVATDGTLVYGGHGGVYALSVPDPARVTSAPRWRSLPLLHAHGRAATWPMPVELRAGDLQPQRWYESAFGRGACRVVARADLPEGITHPGTVRFLTEVGLPDFDGALPYVSFVPPNSLTEATDNPLAARAVGPGPFFHLGTWAGAGLLLDGSSGRIHLAHSEGAVEDHLLSSGLQQLCTLLALSRLRAESGFTVWAEELDAKRSLRAWAQELDPDAASHPHWAAVLSGQWDDSDML</sequence>
<gene>
    <name evidence="2" type="ORF">SRIMR7_26310</name>
</gene>
<accession>A0ABY3Z830</accession>
<feature type="region of interest" description="Disordered" evidence="1">
    <location>
        <begin position="241"/>
        <end position="269"/>
    </location>
</feature>
<proteinExistence type="predicted"/>
<name>A0ABY3Z830_STRRM</name>
<dbReference type="Pfam" id="PF14435">
    <property type="entry name" value="SUKH-4"/>
    <property type="match status" value="1"/>
</dbReference>
<evidence type="ECO:0000313" key="3">
    <source>
        <dbReference type="Proteomes" id="UP000829494"/>
    </source>
</evidence>
<keyword evidence="3" id="KW-1185">Reference proteome</keyword>
<evidence type="ECO:0000313" key="2">
    <source>
        <dbReference type="EMBL" id="UNZ05670.1"/>
    </source>
</evidence>
<protein>
    <recommendedName>
        <fullName evidence="4">ATP-binding protein</fullName>
    </recommendedName>
</protein>
<evidence type="ECO:0008006" key="4">
    <source>
        <dbReference type="Google" id="ProtNLM"/>
    </source>
</evidence>